<comment type="caution">
    <text evidence="1">The sequence shown here is derived from an EMBL/GenBank/DDBJ whole genome shotgun (WGS) entry which is preliminary data.</text>
</comment>
<protein>
    <submittedName>
        <fullName evidence="1">Uncharacterized protein</fullName>
    </submittedName>
</protein>
<name>A0A0F9AV86_9ZZZZ</name>
<accession>A0A0F9AV86</accession>
<gene>
    <name evidence="1" type="ORF">LCGC14_2866800</name>
</gene>
<feature type="non-terminal residue" evidence="1">
    <location>
        <position position="1"/>
    </location>
</feature>
<proteinExistence type="predicted"/>
<evidence type="ECO:0000313" key="1">
    <source>
        <dbReference type="EMBL" id="KKK76126.1"/>
    </source>
</evidence>
<sequence length="64" mass="7454">YVLYGMGFNTENNKADNAFNNPETGNYFYQQNREKIAQYLHALPTNRALLKQLIEQTTNEKAQL</sequence>
<dbReference type="EMBL" id="LAZR01055545">
    <property type="protein sequence ID" value="KKK76126.1"/>
    <property type="molecule type" value="Genomic_DNA"/>
</dbReference>
<dbReference type="AlphaFoldDB" id="A0A0F9AV86"/>
<reference evidence="1" key="1">
    <citation type="journal article" date="2015" name="Nature">
        <title>Complex archaea that bridge the gap between prokaryotes and eukaryotes.</title>
        <authorList>
            <person name="Spang A."/>
            <person name="Saw J.H."/>
            <person name="Jorgensen S.L."/>
            <person name="Zaremba-Niedzwiedzka K."/>
            <person name="Martijn J."/>
            <person name="Lind A.E."/>
            <person name="van Eijk R."/>
            <person name="Schleper C."/>
            <person name="Guy L."/>
            <person name="Ettema T.J."/>
        </authorList>
    </citation>
    <scope>NUCLEOTIDE SEQUENCE</scope>
</reference>
<organism evidence="1">
    <name type="scientific">marine sediment metagenome</name>
    <dbReference type="NCBI Taxonomy" id="412755"/>
    <lineage>
        <taxon>unclassified sequences</taxon>
        <taxon>metagenomes</taxon>
        <taxon>ecological metagenomes</taxon>
    </lineage>
</organism>